<keyword evidence="2" id="KW-1185">Reference proteome</keyword>
<organism evidence="1 2">
    <name type="scientific">Pontibacter ramchanderi</name>
    <dbReference type="NCBI Taxonomy" id="1179743"/>
    <lineage>
        <taxon>Bacteria</taxon>
        <taxon>Pseudomonadati</taxon>
        <taxon>Bacteroidota</taxon>
        <taxon>Cytophagia</taxon>
        <taxon>Cytophagales</taxon>
        <taxon>Hymenobacteraceae</taxon>
        <taxon>Pontibacter</taxon>
    </lineage>
</organism>
<reference evidence="1 2" key="1">
    <citation type="submission" date="2017-12" db="EMBL/GenBank/DDBJ databases">
        <title>Genomic Encyclopedia of Type Strains, Phase III (KMG-III): the genomes of soil and plant-associated and newly described type strains.</title>
        <authorList>
            <person name="Whitman W."/>
        </authorList>
    </citation>
    <scope>NUCLEOTIDE SEQUENCE [LARGE SCALE GENOMIC DNA]</scope>
    <source>
        <strain evidence="1 2">LP43</strain>
    </source>
</reference>
<dbReference type="EMBL" id="PJMU01000001">
    <property type="protein sequence ID" value="PKV75957.1"/>
    <property type="molecule type" value="Genomic_DNA"/>
</dbReference>
<dbReference type="Proteomes" id="UP000233782">
    <property type="component" value="Unassembled WGS sequence"/>
</dbReference>
<dbReference type="AlphaFoldDB" id="A0A2N3V2V9"/>
<name>A0A2N3V2V9_9BACT</name>
<proteinExistence type="predicted"/>
<evidence type="ECO:0000313" key="1">
    <source>
        <dbReference type="EMBL" id="PKV75957.1"/>
    </source>
</evidence>
<sequence length="92" mass="10496">MDSDVLKILLEHEEKVRQNIGVTFSIRLNGKGMLLQEGEQGAETEVVLPHDLHQTLMTFFNSNECVSYRSSNYNMLKSLLSAHACLNRMKNK</sequence>
<gene>
    <name evidence="1" type="ORF">BD749_0905</name>
</gene>
<accession>A0A2N3V2V9</accession>
<protein>
    <submittedName>
        <fullName evidence="1">Uncharacterized protein</fullName>
    </submittedName>
</protein>
<comment type="caution">
    <text evidence="1">The sequence shown here is derived from an EMBL/GenBank/DDBJ whole genome shotgun (WGS) entry which is preliminary data.</text>
</comment>
<evidence type="ECO:0000313" key="2">
    <source>
        <dbReference type="Proteomes" id="UP000233782"/>
    </source>
</evidence>
<dbReference type="RefSeq" id="WP_101443143.1">
    <property type="nucleotide sequence ID" value="NZ_PJMU01000001.1"/>
</dbReference>